<comment type="similarity">
    <text evidence="6">Belongs to the binding-protein-dependent transport system permease family.</text>
</comment>
<evidence type="ECO:0000259" key="7">
    <source>
        <dbReference type="PROSITE" id="PS50928"/>
    </source>
</evidence>
<dbReference type="PANTHER" id="PTHR30177">
    <property type="entry name" value="GLYCINE BETAINE/L-PROLINE TRANSPORT SYSTEM PERMEASE PROTEIN PROW"/>
    <property type="match status" value="1"/>
</dbReference>
<dbReference type="SUPFAM" id="SSF161098">
    <property type="entry name" value="MetI-like"/>
    <property type="match status" value="1"/>
</dbReference>
<evidence type="ECO:0000256" key="5">
    <source>
        <dbReference type="ARBA" id="ARBA00023136"/>
    </source>
</evidence>
<dbReference type="PANTHER" id="PTHR30177:SF32">
    <property type="entry name" value="GLYCINE BETAINE UPTAKE SYSTEM PERMEASE PROTEIN YEHW"/>
    <property type="match status" value="1"/>
</dbReference>
<dbReference type="CDD" id="cd06261">
    <property type="entry name" value="TM_PBP2"/>
    <property type="match status" value="1"/>
</dbReference>
<keyword evidence="9" id="KW-1185">Reference proteome</keyword>
<keyword evidence="4 6" id="KW-1133">Transmembrane helix</keyword>
<dbReference type="EMBL" id="JADQDN010000003">
    <property type="protein sequence ID" value="MBF9196192.1"/>
    <property type="molecule type" value="Genomic_DNA"/>
</dbReference>
<feature type="transmembrane region" description="Helical" evidence="6">
    <location>
        <begin position="211"/>
        <end position="232"/>
    </location>
</feature>
<evidence type="ECO:0000256" key="6">
    <source>
        <dbReference type="RuleBase" id="RU363032"/>
    </source>
</evidence>
<evidence type="ECO:0000313" key="9">
    <source>
        <dbReference type="Proteomes" id="UP000611708"/>
    </source>
</evidence>
<proteinExistence type="inferred from homology"/>
<evidence type="ECO:0000256" key="4">
    <source>
        <dbReference type="ARBA" id="ARBA00022989"/>
    </source>
</evidence>
<dbReference type="Pfam" id="PF00528">
    <property type="entry name" value="BPD_transp_1"/>
    <property type="match status" value="1"/>
</dbReference>
<dbReference type="Gene3D" id="1.10.3720.10">
    <property type="entry name" value="MetI-like"/>
    <property type="match status" value="1"/>
</dbReference>
<evidence type="ECO:0000256" key="3">
    <source>
        <dbReference type="ARBA" id="ARBA00022692"/>
    </source>
</evidence>
<dbReference type="InterPro" id="IPR035906">
    <property type="entry name" value="MetI-like_sf"/>
</dbReference>
<evidence type="ECO:0000256" key="2">
    <source>
        <dbReference type="ARBA" id="ARBA00022448"/>
    </source>
</evidence>
<dbReference type="PROSITE" id="PS50928">
    <property type="entry name" value="ABC_TM1"/>
    <property type="match status" value="1"/>
</dbReference>
<dbReference type="InterPro" id="IPR000515">
    <property type="entry name" value="MetI-like"/>
</dbReference>
<feature type="domain" description="ABC transmembrane type-1" evidence="7">
    <location>
        <begin position="51"/>
        <end position="232"/>
    </location>
</feature>
<feature type="transmembrane region" description="Helical" evidence="6">
    <location>
        <begin position="97"/>
        <end position="114"/>
    </location>
</feature>
<dbReference type="RefSeq" id="WP_196263561.1">
    <property type="nucleotide sequence ID" value="NZ_JADQDN010000003.1"/>
</dbReference>
<feature type="transmembrane region" description="Helical" evidence="6">
    <location>
        <begin position="56"/>
        <end position="76"/>
    </location>
</feature>
<feature type="transmembrane region" description="Helical" evidence="6">
    <location>
        <begin position="120"/>
        <end position="142"/>
    </location>
</feature>
<gene>
    <name evidence="8" type="ORF">I2H36_09090</name>
</gene>
<keyword evidence="5 6" id="KW-0472">Membrane</keyword>
<feature type="transmembrane region" description="Helical" evidence="6">
    <location>
        <begin position="163"/>
        <end position="191"/>
    </location>
</feature>
<comment type="subcellular location">
    <subcellularLocation>
        <location evidence="1 6">Cell membrane</location>
        <topology evidence="1 6">Multi-pass membrane protein</topology>
    </subcellularLocation>
</comment>
<dbReference type="Proteomes" id="UP000611708">
    <property type="component" value="Unassembled WGS sequence"/>
</dbReference>
<organism evidence="8 9">
    <name type="scientific">Microvirga terrestris</name>
    <dbReference type="NCBI Taxonomy" id="2791024"/>
    <lineage>
        <taxon>Bacteria</taxon>
        <taxon>Pseudomonadati</taxon>
        <taxon>Pseudomonadota</taxon>
        <taxon>Alphaproteobacteria</taxon>
        <taxon>Hyphomicrobiales</taxon>
        <taxon>Methylobacteriaceae</taxon>
        <taxon>Microvirga</taxon>
    </lineage>
</organism>
<accession>A0ABS0HRT2</accession>
<keyword evidence="2 6" id="KW-0813">Transport</keyword>
<sequence length="251" mass="26312">MSARAVILRVAALLLLVVFVTAPQLFAFAFAPLAANNAPAIYNQGSLLALTLSHLRIVFLATCASTALAVALGIFVTRPKGREFLPLSRSLVNIGQTFPPIAVLAIAVPLVGFGEKPTFIALFLYGLLPIFENTLAGLTEVSPQTLEAARGMGMNARQRLWQVELPLALPVILAGIRLSVIISLGTATIGSTVAAKGLGEVIIAGLQSNNIAFILQGGLVVALLAVLIHDGLGLTERMAARKLGRFVDETA</sequence>
<evidence type="ECO:0000256" key="1">
    <source>
        <dbReference type="ARBA" id="ARBA00004651"/>
    </source>
</evidence>
<name>A0ABS0HRT2_9HYPH</name>
<comment type="caution">
    <text evidence="8">The sequence shown here is derived from an EMBL/GenBank/DDBJ whole genome shotgun (WGS) entry which is preliminary data.</text>
</comment>
<keyword evidence="3 6" id="KW-0812">Transmembrane</keyword>
<reference evidence="8 9" key="1">
    <citation type="submission" date="2020-11" db="EMBL/GenBank/DDBJ databases">
        <authorList>
            <person name="Kim M.K."/>
        </authorList>
    </citation>
    <scope>NUCLEOTIDE SEQUENCE [LARGE SCALE GENOMIC DNA]</scope>
    <source>
        <strain evidence="8 9">BT290</strain>
    </source>
</reference>
<dbReference type="InterPro" id="IPR051204">
    <property type="entry name" value="ABC_transp_perm/SBD"/>
</dbReference>
<protein>
    <submittedName>
        <fullName evidence="8">ABC transporter permease</fullName>
    </submittedName>
</protein>
<evidence type="ECO:0000313" key="8">
    <source>
        <dbReference type="EMBL" id="MBF9196192.1"/>
    </source>
</evidence>